<dbReference type="EMBL" id="FZNS01000004">
    <property type="protein sequence ID" value="SNR57988.1"/>
    <property type="molecule type" value="Genomic_DNA"/>
</dbReference>
<evidence type="ECO:0000313" key="4">
    <source>
        <dbReference type="Proteomes" id="UP000198310"/>
    </source>
</evidence>
<organism evidence="3 4">
    <name type="scientific">Hymenobacter mucosus</name>
    <dbReference type="NCBI Taxonomy" id="1411120"/>
    <lineage>
        <taxon>Bacteria</taxon>
        <taxon>Pseudomonadati</taxon>
        <taxon>Bacteroidota</taxon>
        <taxon>Cytophagia</taxon>
        <taxon>Cytophagales</taxon>
        <taxon>Hymenobacteraceae</taxon>
        <taxon>Hymenobacter</taxon>
    </lineage>
</organism>
<keyword evidence="1" id="KW-0732">Signal</keyword>
<dbReference type="PANTHER" id="PTHR10569:SF2">
    <property type="entry name" value="GLYCOGEN DEBRANCHING ENZYME"/>
    <property type="match status" value="1"/>
</dbReference>
<dbReference type="Proteomes" id="UP000198310">
    <property type="component" value="Unassembled WGS sequence"/>
</dbReference>
<dbReference type="SUPFAM" id="SSF48208">
    <property type="entry name" value="Six-hairpin glycosidases"/>
    <property type="match status" value="1"/>
</dbReference>
<feature type="signal peptide" evidence="1">
    <location>
        <begin position="1"/>
        <end position="16"/>
    </location>
</feature>
<proteinExistence type="predicted"/>
<dbReference type="Gene3D" id="1.50.10.10">
    <property type="match status" value="1"/>
</dbReference>
<dbReference type="PANTHER" id="PTHR10569">
    <property type="entry name" value="GLYCOGEN DEBRANCHING ENZYME"/>
    <property type="match status" value="1"/>
</dbReference>
<accession>A0A238XHC1</accession>
<dbReference type="InterPro" id="IPR032790">
    <property type="entry name" value="GDE_C"/>
</dbReference>
<dbReference type="PROSITE" id="PS51257">
    <property type="entry name" value="PROKAR_LIPOPROTEIN"/>
    <property type="match status" value="1"/>
</dbReference>
<evidence type="ECO:0000256" key="1">
    <source>
        <dbReference type="SAM" id="SignalP"/>
    </source>
</evidence>
<feature type="chain" id="PRO_5012534255" evidence="1">
    <location>
        <begin position="17"/>
        <end position="772"/>
    </location>
</feature>
<dbReference type="GO" id="GO:0005980">
    <property type="term" value="P:glycogen catabolic process"/>
    <property type="evidence" value="ECO:0007669"/>
    <property type="project" value="InterPro"/>
</dbReference>
<dbReference type="InterPro" id="IPR010401">
    <property type="entry name" value="AGL/Gdb1"/>
</dbReference>
<dbReference type="AlphaFoldDB" id="A0A238XHC1"/>
<reference evidence="4" key="1">
    <citation type="submission" date="2017-06" db="EMBL/GenBank/DDBJ databases">
        <authorList>
            <person name="Varghese N."/>
            <person name="Submissions S."/>
        </authorList>
    </citation>
    <scope>NUCLEOTIDE SEQUENCE [LARGE SCALE GENOMIC DNA]</scope>
    <source>
        <strain evidence="4">DSM 28041</strain>
    </source>
</reference>
<dbReference type="Pfam" id="PF06202">
    <property type="entry name" value="GDE_C"/>
    <property type="match status" value="1"/>
</dbReference>
<dbReference type="InterPro" id="IPR012341">
    <property type="entry name" value="6hp_glycosidase-like_sf"/>
</dbReference>
<feature type="domain" description="Glycogen debranching enzyme C-terminal" evidence="2">
    <location>
        <begin position="266"/>
        <end position="621"/>
    </location>
</feature>
<evidence type="ECO:0000259" key="2">
    <source>
        <dbReference type="Pfam" id="PF06202"/>
    </source>
</evidence>
<protein>
    <submittedName>
        <fullName evidence="3">Glycogen debranching enzyme, putative</fullName>
    </submittedName>
</protein>
<dbReference type="GO" id="GO:0004134">
    <property type="term" value="F:4-alpha-glucanotransferase activity"/>
    <property type="evidence" value="ECO:0007669"/>
    <property type="project" value="InterPro"/>
</dbReference>
<dbReference type="RefSeq" id="WP_089332594.1">
    <property type="nucleotide sequence ID" value="NZ_FZNS01000004.1"/>
</dbReference>
<dbReference type="GO" id="GO:0004135">
    <property type="term" value="F:amylo-alpha-1,6-glucosidase activity"/>
    <property type="evidence" value="ECO:0007669"/>
    <property type="project" value="InterPro"/>
</dbReference>
<name>A0A238XHC1_9BACT</name>
<sequence length="772" mass="87226">MSRFTSWLFLAQLLLAASSCTQTRSVSTLSMQNQPDILETMKIAVPAQANRSVSFTNKAAAYYFTQTHETNHPEYAWFEGLNVAKNRVFGGYDLFVGTQKLDNRTADVVVYPHKLVRQHGPTFTEELCLLDQRNVLEVRLRGAAQPLGIALKGDNVRFLREQNHVAFFSAREGKFLIAVAPLQPQAITVQGKQVAGATEGYYLAVGENEAAATALIEEAQRNATTLKKARQERMRQYLLTNTYLTSTSDSLTLALRWLATTMDQLVTRQQGDGIYAGLPWFNEYWGRDEFISLPGAVLVTGQFATAKQILLSFANYQQLDKTSRYYGRVPNIVNPSNIDYHTTDGTPRFIIELQDYVQYSGDTSLIRQLYPAVKASIAGALQHWVDEKGYLLHEDNETWMDARDANLVSFTPRGTRANDIQALWYQQLLAGAYFAAYMHDQPSEAKWKQLAQQVKSHFEQDYRDASHSYLADRLDKQGKPDFTLRPNQLYALDMVEDAALKRQVIRKTWEELVYPWGVASLDRHDPNFHPYHLAPEYYHKDAAYHRGTIWLWNNGIAMQRMIEAGQVETAYQLFANMNRQALTRGVVGGLSENMDAYPHPGEQWPRLTGAYLQAWSNAEQLRVWYQYFLGIRPDMANHALTLAPRIPASVTNLNYTFLVGPGHVTARYQAGATATYSYTFQDVAATVLVDLYPFAPTPVAVQPGTTLHLQATTSKLTLQLQDQNGHKLSEQVVTPSPARVTQQQQNNAALGDVQFVRPLSLQSHPVLHQKRK</sequence>
<dbReference type="InterPro" id="IPR008928">
    <property type="entry name" value="6-hairpin_glycosidase_sf"/>
</dbReference>
<gene>
    <name evidence="3" type="ORF">SAMN06269173_10481</name>
</gene>
<keyword evidence="4" id="KW-1185">Reference proteome</keyword>
<evidence type="ECO:0000313" key="3">
    <source>
        <dbReference type="EMBL" id="SNR57988.1"/>
    </source>
</evidence>